<organism evidence="3 4">
    <name type="scientific">Urechidicola vernalis</name>
    <dbReference type="NCBI Taxonomy" id="3075600"/>
    <lineage>
        <taxon>Bacteria</taxon>
        <taxon>Pseudomonadati</taxon>
        <taxon>Bacteroidota</taxon>
        <taxon>Flavobacteriia</taxon>
        <taxon>Flavobacteriales</taxon>
        <taxon>Flavobacteriaceae</taxon>
        <taxon>Urechidicola</taxon>
    </lineage>
</organism>
<proteinExistence type="predicted"/>
<evidence type="ECO:0000256" key="1">
    <source>
        <dbReference type="SAM" id="SignalP"/>
    </source>
</evidence>
<evidence type="ECO:0000313" key="3">
    <source>
        <dbReference type="EMBL" id="MDT0553140.1"/>
    </source>
</evidence>
<dbReference type="RefSeq" id="WP_311593124.1">
    <property type="nucleotide sequence ID" value="NZ_JAVRHV010000003.1"/>
</dbReference>
<dbReference type="Proteomes" id="UP001252186">
    <property type="component" value="Unassembled WGS sequence"/>
</dbReference>
<feature type="domain" description="DM13" evidence="2">
    <location>
        <begin position="42"/>
        <end position="141"/>
    </location>
</feature>
<comment type="caution">
    <text evidence="3">The sequence shown here is derived from an EMBL/GenBank/DDBJ whole genome shotgun (WGS) entry which is preliminary data.</text>
</comment>
<dbReference type="PROSITE" id="PS51549">
    <property type="entry name" value="DM13"/>
    <property type="match status" value="1"/>
</dbReference>
<feature type="chain" id="PRO_5045803877" evidence="1">
    <location>
        <begin position="22"/>
        <end position="141"/>
    </location>
</feature>
<evidence type="ECO:0000313" key="4">
    <source>
        <dbReference type="Proteomes" id="UP001252186"/>
    </source>
</evidence>
<gene>
    <name evidence="3" type="ORF">RM519_07775</name>
</gene>
<name>A0ABU2Y5U4_9FLAO</name>
<sequence>MKKLNFLLVLLLVVNISCSSSDDMEIPEDPVVDVNSPMIAPNAFISGSFVSDAHPTSGTAEVNKEMTKLIFRNFKSDDGPKLLVYLSTDKNSTDFVDLGDLKGLSGNYEYAIPNGTDLNKYNVVSIWCVDFLVSFGHAELK</sequence>
<keyword evidence="1" id="KW-0732">Signal</keyword>
<keyword evidence="4" id="KW-1185">Reference proteome</keyword>
<dbReference type="InterPro" id="IPR019545">
    <property type="entry name" value="DM13_domain"/>
</dbReference>
<evidence type="ECO:0000259" key="2">
    <source>
        <dbReference type="PROSITE" id="PS51549"/>
    </source>
</evidence>
<dbReference type="EMBL" id="JAVRHV010000003">
    <property type="protein sequence ID" value="MDT0553140.1"/>
    <property type="molecule type" value="Genomic_DNA"/>
</dbReference>
<accession>A0ABU2Y5U4</accession>
<dbReference type="Pfam" id="PF10517">
    <property type="entry name" value="DM13"/>
    <property type="match status" value="1"/>
</dbReference>
<feature type="signal peptide" evidence="1">
    <location>
        <begin position="1"/>
        <end position="21"/>
    </location>
</feature>
<protein>
    <submittedName>
        <fullName evidence="3">DM13 domain-containing protein</fullName>
    </submittedName>
</protein>
<reference evidence="3 4" key="1">
    <citation type="submission" date="2023-09" db="EMBL/GenBank/DDBJ databases">
        <authorList>
            <person name="Rey-Velasco X."/>
        </authorList>
    </citation>
    <scope>NUCLEOTIDE SEQUENCE [LARGE SCALE GENOMIC DNA]</scope>
    <source>
        <strain evidence="3 4">P050</strain>
    </source>
</reference>